<evidence type="ECO:0000313" key="2">
    <source>
        <dbReference type="EMBL" id="ABV84907.1"/>
    </source>
</evidence>
<dbReference type="PANTHER" id="PTHR30547:SF5">
    <property type="entry name" value="NUCLEASE YHCG-RELATED"/>
    <property type="match status" value="1"/>
</dbReference>
<evidence type="ECO:0000259" key="1">
    <source>
        <dbReference type="Pfam" id="PF06250"/>
    </source>
</evidence>
<protein>
    <recommendedName>
        <fullName evidence="1">YhcG PDDEXK nuclease domain-containing protein</fullName>
    </recommendedName>
</protein>
<dbReference type="AlphaFoldDB" id="A8F1X1"/>
<dbReference type="Proteomes" id="UP000001311">
    <property type="component" value="Chromosome"/>
</dbReference>
<dbReference type="Gene3D" id="3.40.1350.10">
    <property type="match status" value="1"/>
</dbReference>
<dbReference type="InterPro" id="IPR011856">
    <property type="entry name" value="tRNA_endonuc-like_dom_sf"/>
</dbReference>
<reference evidence="2 3" key="1">
    <citation type="journal article" date="2007" name="Genome Res.">
        <title>Lateral gene transfer between obligate intracellular bacteria: evidence from the Rickettsia massiliae genome.</title>
        <authorList>
            <person name="Blanc G."/>
            <person name="Ogata H."/>
            <person name="Robert C."/>
            <person name="Audic S."/>
            <person name="Claverie J.-M."/>
            <person name="Raoult D."/>
        </authorList>
    </citation>
    <scope>NUCLEOTIDE SEQUENCE [LARGE SCALE GENOMIC DNA]</scope>
    <source>
        <strain evidence="3">Mtu5</strain>
    </source>
</reference>
<dbReference type="GO" id="GO:0003676">
    <property type="term" value="F:nucleic acid binding"/>
    <property type="evidence" value="ECO:0007669"/>
    <property type="project" value="InterPro"/>
</dbReference>
<dbReference type="InterPro" id="IPR053148">
    <property type="entry name" value="PD-DEXK-like_domain"/>
</dbReference>
<gene>
    <name evidence="2" type="ordered locus">RMA_0770</name>
</gene>
<accession>A8F1X1</accession>
<dbReference type="InterPro" id="IPR009362">
    <property type="entry name" value="YhcG_C"/>
</dbReference>
<organism evidence="2 3">
    <name type="scientific">Rickettsia massiliae (strain Mtu5)</name>
    <dbReference type="NCBI Taxonomy" id="416276"/>
    <lineage>
        <taxon>Bacteria</taxon>
        <taxon>Pseudomonadati</taxon>
        <taxon>Pseudomonadota</taxon>
        <taxon>Alphaproteobacteria</taxon>
        <taxon>Rickettsiales</taxon>
        <taxon>Rickettsiaceae</taxon>
        <taxon>Rickettsieae</taxon>
        <taxon>Rickettsia</taxon>
        <taxon>spotted fever group</taxon>
    </lineage>
</organism>
<dbReference type="Pfam" id="PF06250">
    <property type="entry name" value="YhcG_C"/>
    <property type="match status" value="1"/>
</dbReference>
<sequence length="172" mass="20219">MRKIRKSINNFGHTLPAMQSDLAKSIIKNPYNLEFLDIKENILERKLENKLIDNIKDFLLELGQDFAFIGNQYHIELEGEDYYLDLVFYHVKLKCYVVIELKTGKFKPEYAEKLNFYLNLVDHKIKDETDNPTIGVILCEAKRNITVEYAIESLQKPIGIAQFKLTEEFLRN</sequence>
<dbReference type="HOGENOM" id="CLU_046640_3_1_5"/>
<dbReference type="PANTHER" id="PTHR30547">
    <property type="entry name" value="UNCHARACTERIZED PROTEIN YHCG-RELATED"/>
    <property type="match status" value="1"/>
</dbReference>
<name>A8F1X1_RICM5</name>
<feature type="domain" description="YhcG PDDEXK nuclease" evidence="1">
    <location>
        <begin position="25"/>
        <end position="166"/>
    </location>
</feature>
<proteinExistence type="predicted"/>
<dbReference type="EMBL" id="CP000683">
    <property type="protein sequence ID" value="ABV84907.1"/>
    <property type="molecule type" value="Genomic_DNA"/>
</dbReference>
<dbReference type="KEGG" id="rms:RMA_0770"/>
<keyword evidence="3" id="KW-1185">Reference proteome</keyword>
<evidence type="ECO:0000313" key="3">
    <source>
        <dbReference type="Proteomes" id="UP000001311"/>
    </source>
</evidence>